<comment type="caution">
    <text evidence="4">The sequence shown here is derived from an EMBL/GenBank/DDBJ whole genome shotgun (WGS) entry which is preliminary data.</text>
</comment>
<dbReference type="InterPro" id="IPR006680">
    <property type="entry name" value="Amidohydro-rel"/>
</dbReference>
<sequence length="1093" mass="122584">MKHLFIFFLLFSIPAFQIVGQEESKDKKWDVTNPDTPNKKVSINTDEATWINVDVSPDGTQIVFDVLGDIFIMPVEGGEAKPLRTGHAWESQPRFSPNGKMISFTSDANGADNIWIMNTDGKDSRQVTKEDFRLLNNASWTPDGNYLVARKHFTSTRSLGAGEIWMFHKNGGSGIQLTKRKNDQQDVNEPIVSPDGKYLYYSEDVYPGGYFKYNKDPNSQIYVIKRKNLETGDTETYISGGGGAIRPQISPNGEKMAFVRRVRTKTVLFIHDFKTGINTPVYDGLSKDQQEAWAIFGPFTGYDWLPDNKHVIIYAEGKIKKVNTETGEDTIIPFKVSAEHTIVEALKFKHNPAPEKFEVKVIRNATTSPDGKNLAFSALGYIWIQSLPNGKPKKLTPDDYFSFEPSFSPDGKTLAFVSWDDEDRGAIHTIPSKGGNITKLTTEKGIYRTPKFSHDGSTLVFKKEDGNPAMGFGYTVNPGIYTMKVIQGAPMRFITKEGDFPEFGIDDERIFYQTGGYLFGSLDKNYFSVNRNGKDKQKHFHSKYANSFHLSPDNKWIAFSALHEVYVAPFTKTGETIEISKEMQALPVKKVSSDAGINIHWNSNGEELHWTLGDKYYSIPLSKVFTFVEGAPDSIGDIKADSIDIQLTAEFDKPEGLIAFTNARIITMSGDEVIENGVIVVEGNKIIEVGPVNEIEIPSKAKTIDAKGKTIMPGLVDTHAHLNAFRYGLSPQKEWPYYANLAFGVTTTHDPSSNTEMSLSQSELVKSGRMVGPRIFSTGTILYGADGDFKAVINSLEDARQAVRRTAAFGAISVKSYNQPRRDQRQQVIQASRENNIMVYPEGGSTFYHNMTMILDGHTSIEHNIPVAPLYNDVITLWSESNTANTPTLIVNYGGLNGEYYWYQKTNVWENEKLLKYTPRGVIDARSRHRTMAPEEEYKNGHILVAEQLKKLHDKGVKVCVGGHGQLQGLGVHWELWMLVQGGFSNLEALQAATLDGAEYIGMEDHIGSIEKGKLADFIILGKNPLEDIENTQYVEMTMVNGRLYETETMNEIGNTPEERSKFYWEMDGVNSNFDWHSESNAHMLPRCHCQSH</sequence>
<keyword evidence="2" id="KW-0732">Signal</keyword>
<comment type="similarity">
    <text evidence="1">Belongs to the TolB family.</text>
</comment>
<dbReference type="PANTHER" id="PTHR36842">
    <property type="entry name" value="PROTEIN TOLB HOMOLOG"/>
    <property type="match status" value="1"/>
</dbReference>
<evidence type="ECO:0000256" key="1">
    <source>
        <dbReference type="ARBA" id="ARBA00009820"/>
    </source>
</evidence>
<organism evidence="4 5">
    <name type="scientific">Mangrovivirga halotolerans</name>
    <dbReference type="NCBI Taxonomy" id="2993936"/>
    <lineage>
        <taxon>Bacteria</taxon>
        <taxon>Pseudomonadati</taxon>
        <taxon>Bacteroidota</taxon>
        <taxon>Cytophagia</taxon>
        <taxon>Cytophagales</taxon>
        <taxon>Mangrovivirgaceae</taxon>
        <taxon>Mangrovivirga</taxon>
    </lineage>
</organism>
<dbReference type="SUPFAM" id="SSF51338">
    <property type="entry name" value="Composite domain of metallo-dependent hydrolases"/>
    <property type="match status" value="1"/>
</dbReference>
<dbReference type="InterPro" id="IPR011042">
    <property type="entry name" value="6-blade_b-propeller_TolB-like"/>
</dbReference>
<dbReference type="InterPro" id="IPR011059">
    <property type="entry name" value="Metal-dep_hydrolase_composite"/>
</dbReference>
<name>A0ABT3RRM9_9BACT</name>
<dbReference type="SUPFAM" id="SSF51556">
    <property type="entry name" value="Metallo-dependent hydrolases"/>
    <property type="match status" value="1"/>
</dbReference>
<dbReference type="PANTHER" id="PTHR36842:SF1">
    <property type="entry name" value="PROTEIN TOLB"/>
    <property type="match status" value="1"/>
</dbReference>
<evidence type="ECO:0000313" key="4">
    <source>
        <dbReference type="EMBL" id="MCX2744434.1"/>
    </source>
</evidence>
<dbReference type="SUPFAM" id="SSF82171">
    <property type="entry name" value="DPP6 N-terminal domain-like"/>
    <property type="match status" value="2"/>
</dbReference>
<evidence type="ECO:0000256" key="2">
    <source>
        <dbReference type="SAM" id="SignalP"/>
    </source>
</evidence>
<protein>
    <submittedName>
        <fullName evidence="4">Amidohydrolase family protein</fullName>
    </submittedName>
</protein>
<dbReference type="Pfam" id="PF07676">
    <property type="entry name" value="PD40"/>
    <property type="match status" value="3"/>
</dbReference>
<dbReference type="Proteomes" id="UP001209885">
    <property type="component" value="Unassembled WGS sequence"/>
</dbReference>
<reference evidence="4 5" key="1">
    <citation type="submission" date="2022-11" db="EMBL/GenBank/DDBJ databases">
        <title>The characterization of three novel Bacteroidetes species and genomic analysis of their roles in tidal elemental geochemical cycles.</title>
        <authorList>
            <person name="Ma K."/>
        </authorList>
    </citation>
    <scope>NUCLEOTIDE SEQUENCE [LARGE SCALE GENOMIC DNA]</scope>
    <source>
        <strain evidence="4 5">M17</strain>
    </source>
</reference>
<dbReference type="InterPro" id="IPR032466">
    <property type="entry name" value="Metal_Hydrolase"/>
</dbReference>
<dbReference type="Gene3D" id="3.20.20.140">
    <property type="entry name" value="Metal-dependent hydrolases"/>
    <property type="match status" value="1"/>
</dbReference>
<dbReference type="EMBL" id="JAPFQN010000006">
    <property type="protein sequence ID" value="MCX2744434.1"/>
    <property type="molecule type" value="Genomic_DNA"/>
</dbReference>
<proteinExistence type="inferred from homology"/>
<dbReference type="InterPro" id="IPR018228">
    <property type="entry name" value="DNase_TatD-rel_CS"/>
</dbReference>
<evidence type="ECO:0000259" key="3">
    <source>
        <dbReference type="Pfam" id="PF01979"/>
    </source>
</evidence>
<feature type="domain" description="Amidohydrolase-related" evidence="3">
    <location>
        <begin position="948"/>
        <end position="1044"/>
    </location>
</feature>
<keyword evidence="5" id="KW-1185">Reference proteome</keyword>
<accession>A0ABT3RRM9</accession>
<feature type="signal peptide" evidence="2">
    <location>
        <begin position="1"/>
        <end position="17"/>
    </location>
</feature>
<dbReference type="Gene3D" id="2.120.10.30">
    <property type="entry name" value="TolB, C-terminal domain"/>
    <property type="match status" value="3"/>
</dbReference>
<dbReference type="PROSITE" id="PS01137">
    <property type="entry name" value="TATD_1"/>
    <property type="match status" value="1"/>
</dbReference>
<dbReference type="Gene3D" id="2.30.40.10">
    <property type="entry name" value="Urease, subunit C, domain 1"/>
    <property type="match status" value="1"/>
</dbReference>
<evidence type="ECO:0000313" key="5">
    <source>
        <dbReference type="Proteomes" id="UP001209885"/>
    </source>
</evidence>
<dbReference type="Pfam" id="PF01979">
    <property type="entry name" value="Amidohydro_1"/>
    <property type="match status" value="1"/>
</dbReference>
<dbReference type="InterPro" id="IPR011659">
    <property type="entry name" value="WD40"/>
</dbReference>
<gene>
    <name evidence="4" type="ORF">OO013_11185</name>
</gene>
<dbReference type="RefSeq" id="WP_266056896.1">
    <property type="nucleotide sequence ID" value="NZ_JAPFQN010000006.1"/>
</dbReference>
<feature type="chain" id="PRO_5046389331" evidence="2">
    <location>
        <begin position="18"/>
        <end position="1093"/>
    </location>
</feature>